<name>A0ABY7HQF0_9GAMM</name>
<dbReference type="Proteomes" id="UP001164712">
    <property type="component" value="Chromosome"/>
</dbReference>
<sequence>MQQPDNPDNIAKAQMLLATRRFLKLDEWLLSQMRGWQNQSEADNAYGLIMHPDTLVRQGRRPVATAGNSGQLGAAMPYQLPRPLFAGHVLA</sequence>
<gene>
    <name evidence="1" type="ORF">O1V66_02295</name>
</gene>
<evidence type="ECO:0000313" key="1">
    <source>
        <dbReference type="EMBL" id="WAT01619.1"/>
    </source>
</evidence>
<reference evidence="1" key="1">
    <citation type="submission" date="2022-12" db="EMBL/GenBank/DDBJ databases">
        <title>Complete genome sequence of an Australian strain of Rouxiella badensis DAR84756 and resolution of the R. badensis DSM100043 and R. chamberiensis DSM28324 genomes.</title>
        <authorList>
            <person name="Paul S."/>
            <person name="Anderson P.J."/>
            <person name="Maynard G."/>
            <person name="Dyall-Smith M."/>
            <person name="Kudinha T."/>
        </authorList>
    </citation>
    <scope>NUCLEOTIDE SEQUENCE</scope>
    <source>
        <strain evidence="1">DSM 28324</strain>
    </source>
</reference>
<dbReference type="EMBL" id="CP114058">
    <property type="protein sequence ID" value="WAT01619.1"/>
    <property type="molecule type" value="Genomic_DNA"/>
</dbReference>
<proteinExistence type="predicted"/>
<organism evidence="1 2">
    <name type="scientific">Rouxiella chamberiensis</name>
    <dbReference type="NCBI Taxonomy" id="1513468"/>
    <lineage>
        <taxon>Bacteria</taxon>
        <taxon>Pseudomonadati</taxon>
        <taxon>Pseudomonadota</taxon>
        <taxon>Gammaproteobacteria</taxon>
        <taxon>Enterobacterales</taxon>
        <taxon>Yersiniaceae</taxon>
        <taxon>Rouxiella</taxon>
    </lineage>
</organism>
<evidence type="ECO:0000313" key="2">
    <source>
        <dbReference type="Proteomes" id="UP001164712"/>
    </source>
</evidence>
<dbReference type="RefSeq" id="WP_269128058.1">
    <property type="nucleotide sequence ID" value="NZ_CP114058.1"/>
</dbReference>
<keyword evidence="2" id="KW-1185">Reference proteome</keyword>
<protein>
    <submittedName>
        <fullName evidence="1">DUF4034 domain-containing protein</fullName>
    </submittedName>
</protein>
<accession>A0ABY7HQF0</accession>